<evidence type="ECO:0000259" key="5">
    <source>
        <dbReference type="PROSITE" id="PS50835"/>
    </source>
</evidence>
<evidence type="ECO:0000256" key="4">
    <source>
        <dbReference type="SAM" id="SignalP"/>
    </source>
</evidence>
<evidence type="ECO:0000313" key="7">
    <source>
        <dbReference type="Proteomes" id="UP000567872"/>
    </source>
</evidence>
<keyword evidence="1 4" id="KW-0732">Signal</keyword>
<gene>
    <name evidence="6" type="primary">Lilra2</name>
    <name evidence="6" type="ORF">ANSSEM_R13505</name>
</gene>
<sequence>MAPAVVALILSWCLVARSRAQHLPRPFLSLRPSHGVALGDNVTLRCHLPRPAAWVLFYQDEHSRSYRSKSKKQDTAEFSFGDTMREHAGTYRCQYEVSGQQSEMSDPVELVVTGE</sequence>
<dbReference type="InterPro" id="IPR007110">
    <property type="entry name" value="Ig-like_dom"/>
</dbReference>
<dbReference type="PANTHER" id="PTHR11738:SF186">
    <property type="entry name" value="OSTEOCLAST-ASSOCIATED IMMUNOGLOBULIN-LIKE RECEPTOR"/>
    <property type="match status" value="1"/>
</dbReference>
<feature type="chain" id="PRO_5029727282" evidence="4">
    <location>
        <begin position="21"/>
        <end position="115"/>
    </location>
</feature>
<dbReference type="Proteomes" id="UP000567872">
    <property type="component" value="Unassembled WGS sequence"/>
</dbReference>
<protein>
    <submittedName>
        <fullName evidence="6">LIRA2 protein</fullName>
    </submittedName>
</protein>
<dbReference type="InterPro" id="IPR013783">
    <property type="entry name" value="Ig-like_fold"/>
</dbReference>
<reference evidence="6 7" key="1">
    <citation type="submission" date="2019-09" db="EMBL/GenBank/DDBJ databases">
        <title>Bird 10,000 Genomes (B10K) Project - Family phase.</title>
        <authorList>
            <person name="Zhang G."/>
        </authorList>
    </citation>
    <scope>NUCLEOTIDE SEQUENCE [LARGE SCALE GENOMIC DNA]</scope>
    <source>
        <strain evidence="6">B10K-DU-001-57</strain>
        <tissue evidence="6">Muscle</tissue>
    </source>
</reference>
<dbReference type="InterPro" id="IPR036179">
    <property type="entry name" value="Ig-like_dom_sf"/>
</dbReference>
<keyword evidence="2" id="KW-1015">Disulfide bond</keyword>
<feature type="non-terminal residue" evidence="6">
    <location>
        <position position="115"/>
    </location>
</feature>
<dbReference type="PROSITE" id="PS50835">
    <property type="entry name" value="IG_LIKE"/>
    <property type="match status" value="1"/>
</dbReference>
<evidence type="ECO:0000256" key="3">
    <source>
        <dbReference type="ARBA" id="ARBA00023319"/>
    </source>
</evidence>
<proteinExistence type="predicted"/>
<evidence type="ECO:0000256" key="2">
    <source>
        <dbReference type="ARBA" id="ARBA00023157"/>
    </source>
</evidence>
<dbReference type="InterPro" id="IPR050412">
    <property type="entry name" value="Ig-like_Receptors_ImmuneReg"/>
</dbReference>
<accession>A0A7K9VDN9</accession>
<evidence type="ECO:0000313" key="6">
    <source>
        <dbReference type="EMBL" id="NXI71174.1"/>
    </source>
</evidence>
<dbReference type="FunFam" id="2.60.40.10:FF:000049">
    <property type="entry name" value="Leukocyte immunoglobulin-like receptor subfamily B member 1"/>
    <property type="match status" value="1"/>
</dbReference>
<dbReference type="SUPFAM" id="SSF48726">
    <property type="entry name" value="Immunoglobulin"/>
    <property type="match status" value="1"/>
</dbReference>
<feature type="signal peptide" evidence="4">
    <location>
        <begin position="1"/>
        <end position="20"/>
    </location>
</feature>
<dbReference type="InterPro" id="IPR003599">
    <property type="entry name" value="Ig_sub"/>
</dbReference>
<dbReference type="OrthoDB" id="9119260at2759"/>
<name>A0A7K9VDN9_ANSSE</name>
<feature type="non-terminal residue" evidence="6">
    <location>
        <position position="1"/>
    </location>
</feature>
<dbReference type="SMART" id="SM00409">
    <property type="entry name" value="IG"/>
    <property type="match status" value="1"/>
</dbReference>
<feature type="domain" description="Ig-like" evidence="5">
    <location>
        <begin position="24"/>
        <end position="105"/>
    </location>
</feature>
<evidence type="ECO:0000256" key="1">
    <source>
        <dbReference type="ARBA" id="ARBA00022729"/>
    </source>
</evidence>
<keyword evidence="3" id="KW-0393">Immunoglobulin domain</keyword>
<dbReference type="Pfam" id="PF13895">
    <property type="entry name" value="Ig_2"/>
    <property type="match status" value="1"/>
</dbReference>
<dbReference type="AlphaFoldDB" id="A0A7K9VDN9"/>
<dbReference type="GO" id="GO:0002764">
    <property type="term" value="P:immune response-regulating signaling pathway"/>
    <property type="evidence" value="ECO:0007669"/>
    <property type="project" value="TreeGrafter"/>
</dbReference>
<keyword evidence="7" id="KW-1185">Reference proteome</keyword>
<dbReference type="PANTHER" id="PTHR11738">
    <property type="entry name" value="MHC CLASS I NK CELL RECEPTOR"/>
    <property type="match status" value="1"/>
</dbReference>
<dbReference type="Gene3D" id="2.60.40.10">
    <property type="entry name" value="Immunoglobulins"/>
    <property type="match status" value="1"/>
</dbReference>
<comment type="caution">
    <text evidence="6">The sequence shown here is derived from an EMBL/GenBank/DDBJ whole genome shotgun (WGS) entry which is preliminary data.</text>
</comment>
<dbReference type="EMBL" id="VXAA01005431">
    <property type="protein sequence ID" value="NXI71174.1"/>
    <property type="molecule type" value="Genomic_DNA"/>
</dbReference>
<organism evidence="6 7">
    <name type="scientific">Anseranas semipalmata</name>
    <name type="common">Magpie goose</name>
    <name type="synonym">Anas semipalmata</name>
    <dbReference type="NCBI Taxonomy" id="8851"/>
    <lineage>
        <taxon>Eukaryota</taxon>
        <taxon>Metazoa</taxon>
        <taxon>Chordata</taxon>
        <taxon>Craniata</taxon>
        <taxon>Vertebrata</taxon>
        <taxon>Euteleostomi</taxon>
        <taxon>Archelosauria</taxon>
        <taxon>Archosauria</taxon>
        <taxon>Dinosauria</taxon>
        <taxon>Saurischia</taxon>
        <taxon>Theropoda</taxon>
        <taxon>Coelurosauria</taxon>
        <taxon>Aves</taxon>
        <taxon>Neognathae</taxon>
        <taxon>Galloanserae</taxon>
        <taxon>Anseriformes</taxon>
        <taxon>Anseranatidae</taxon>
        <taxon>Anseranas</taxon>
    </lineage>
</organism>